<accession>A0A6A6J1X9</accession>
<evidence type="ECO:0000313" key="1">
    <source>
        <dbReference type="EMBL" id="KAF2256202.1"/>
    </source>
</evidence>
<protein>
    <submittedName>
        <fullName evidence="1">Uncharacterized protein</fullName>
    </submittedName>
</protein>
<proteinExistence type="predicted"/>
<dbReference type="AlphaFoldDB" id="A0A6A6J1X9"/>
<dbReference type="OrthoDB" id="5228334at2759"/>
<dbReference type="EMBL" id="ML987189">
    <property type="protein sequence ID" value="KAF2256202.1"/>
    <property type="molecule type" value="Genomic_DNA"/>
</dbReference>
<gene>
    <name evidence="1" type="ORF">BU26DRAFT_574172</name>
</gene>
<evidence type="ECO:0000313" key="2">
    <source>
        <dbReference type="Proteomes" id="UP000800094"/>
    </source>
</evidence>
<reference evidence="1" key="1">
    <citation type="journal article" date="2020" name="Stud. Mycol.">
        <title>101 Dothideomycetes genomes: a test case for predicting lifestyles and emergence of pathogens.</title>
        <authorList>
            <person name="Haridas S."/>
            <person name="Albert R."/>
            <person name="Binder M."/>
            <person name="Bloem J."/>
            <person name="Labutti K."/>
            <person name="Salamov A."/>
            <person name="Andreopoulos B."/>
            <person name="Baker S."/>
            <person name="Barry K."/>
            <person name="Bills G."/>
            <person name="Bluhm B."/>
            <person name="Cannon C."/>
            <person name="Castanera R."/>
            <person name="Culley D."/>
            <person name="Daum C."/>
            <person name="Ezra D."/>
            <person name="Gonzalez J."/>
            <person name="Henrissat B."/>
            <person name="Kuo A."/>
            <person name="Liang C."/>
            <person name="Lipzen A."/>
            <person name="Lutzoni F."/>
            <person name="Magnuson J."/>
            <person name="Mondo S."/>
            <person name="Nolan M."/>
            <person name="Ohm R."/>
            <person name="Pangilinan J."/>
            <person name="Park H.-J."/>
            <person name="Ramirez L."/>
            <person name="Alfaro M."/>
            <person name="Sun H."/>
            <person name="Tritt A."/>
            <person name="Yoshinaga Y."/>
            <person name="Zwiers L.-H."/>
            <person name="Turgeon B."/>
            <person name="Goodwin S."/>
            <person name="Spatafora J."/>
            <person name="Crous P."/>
            <person name="Grigoriev I."/>
        </authorList>
    </citation>
    <scope>NUCLEOTIDE SEQUENCE</scope>
    <source>
        <strain evidence="1">CBS 122368</strain>
    </source>
</reference>
<name>A0A6A6J1X9_9PLEO</name>
<dbReference type="GeneID" id="54587658"/>
<organism evidence="1 2">
    <name type="scientific">Trematosphaeria pertusa</name>
    <dbReference type="NCBI Taxonomy" id="390896"/>
    <lineage>
        <taxon>Eukaryota</taxon>
        <taxon>Fungi</taxon>
        <taxon>Dikarya</taxon>
        <taxon>Ascomycota</taxon>
        <taxon>Pezizomycotina</taxon>
        <taxon>Dothideomycetes</taxon>
        <taxon>Pleosporomycetidae</taxon>
        <taxon>Pleosporales</taxon>
        <taxon>Massarineae</taxon>
        <taxon>Trematosphaeriaceae</taxon>
        <taxon>Trematosphaeria</taxon>
    </lineage>
</organism>
<dbReference type="RefSeq" id="XP_033691206.1">
    <property type="nucleotide sequence ID" value="XM_033834328.1"/>
</dbReference>
<keyword evidence="2" id="KW-1185">Reference proteome</keyword>
<sequence>MRSESVSLLLGRTTLVSGQAIAATPIDKAIRPTSQGQIGVNPVSILPPESYHAPHAHTEYWDQEPSTTKWIGVNTEYLTHIPYTTTDSASNVVTTTIPAAIVASTATAAASGYQPGDVAFALSPKFLDVLNTIAKEVESISCGARKRQLCMAHIEAFAERVAQELKPGGLLDWVRDIPTATVTASDIASVINFITNARVLSITSIALAAYKFGLEPVFKLLNGMTSALSSSAGDDGDSDSITCPNPNELPCTLCLGTLKVCTTAFAGCPCKEDKCPSRDQKPKCDDDQCRGDQNNKCTAVNEGCECNRDCPEAVEEWPYCDECGGKQKKIGMPISLATYEGMCNGIEEENYQYAGCQCYAFPDHHIYPYKVVVDMERALSTGTDWTPPPPQTTPANFGCNPKGDLSLVKDIAIKKSKAFCHEKTSGSDHYLRHRPAVGGFSNAVMADYDVGGGRIQIYAYIDDACSDEGMEMVENDCVTALTYIVNQCDNEKAGGGANIMCQYYDISPKPEGNPTCQGIPCDT</sequence>
<dbReference type="Proteomes" id="UP000800094">
    <property type="component" value="Unassembled WGS sequence"/>
</dbReference>